<evidence type="ECO:0000256" key="2">
    <source>
        <dbReference type="ARBA" id="ARBA00023315"/>
    </source>
</evidence>
<name>A0A1G7RAP2_9SPHI</name>
<dbReference type="EMBL" id="FNCG01000002">
    <property type="protein sequence ID" value="SDG07838.1"/>
    <property type="molecule type" value="Genomic_DNA"/>
</dbReference>
<evidence type="ECO:0000313" key="5">
    <source>
        <dbReference type="Proteomes" id="UP000199705"/>
    </source>
</evidence>
<dbReference type="Proteomes" id="UP000199705">
    <property type="component" value="Unassembled WGS sequence"/>
</dbReference>
<gene>
    <name evidence="4" type="ORF">SAMN05192573_102186</name>
</gene>
<reference evidence="5" key="1">
    <citation type="submission" date="2016-10" db="EMBL/GenBank/DDBJ databases">
        <authorList>
            <person name="Varghese N."/>
            <person name="Submissions S."/>
        </authorList>
    </citation>
    <scope>NUCLEOTIDE SEQUENCE [LARGE SCALE GENOMIC DNA]</scope>
    <source>
        <strain evidence="5">Gh-67</strain>
    </source>
</reference>
<dbReference type="GO" id="GO:0016747">
    <property type="term" value="F:acyltransferase activity, transferring groups other than amino-acyl groups"/>
    <property type="evidence" value="ECO:0007669"/>
    <property type="project" value="InterPro"/>
</dbReference>
<dbReference type="PANTHER" id="PTHR43877:SF1">
    <property type="entry name" value="ACETYLTRANSFERASE"/>
    <property type="match status" value="1"/>
</dbReference>
<dbReference type="InterPro" id="IPR000182">
    <property type="entry name" value="GNAT_dom"/>
</dbReference>
<dbReference type="AlphaFoldDB" id="A0A1G7RAP2"/>
<sequence length="178" mass="19691">MFTITARLATFNDIPELQRLIALSVRGLSTNYYNQQQIESAIKYIFGVDTQLVTDGTYYVAGIDGVTVGCGGWSKRNTLYGGDQHKEIEDPLLDPNHDAARIRAFFVHPDYARRGIGSYIIKVCETAAQNNGFKSLQLGATLPGVPLYEAMGYKAIENIDQPMPDGVILPLVKMFKVL</sequence>
<dbReference type="PROSITE" id="PS51186">
    <property type="entry name" value="GNAT"/>
    <property type="match status" value="1"/>
</dbReference>
<dbReference type="Gene3D" id="3.40.630.30">
    <property type="match status" value="1"/>
</dbReference>
<proteinExistence type="predicted"/>
<dbReference type="PANTHER" id="PTHR43877">
    <property type="entry name" value="AMINOALKYLPHOSPHONATE N-ACETYLTRANSFERASE-RELATED-RELATED"/>
    <property type="match status" value="1"/>
</dbReference>
<dbReference type="Pfam" id="PF00583">
    <property type="entry name" value="Acetyltransf_1"/>
    <property type="match status" value="1"/>
</dbReference>
<dbReference type="InterPro" id="IPR016181">
    <property type="entry name" value="Acyl_CoA_acyltransferase"/>
</dbReference>
<dbReference type="CDD" id="cd04301">
    <property type="entry name" value="NAT_SF"/>
    <property type="match status" value="1"/>
</dbReference>
<dbReference type="SUPFAM" id="SSF55729">
    <property type="entry name" value="Acyl-CoA N-acyltransferases (Nat)"/>
    <property type="match status" value="1"/>
</dbReference>
<protein>
    <submittedName>
        <fullName evidence="4">N-acetylglutamate synthase, GNAT family</fullName>
    </submittedName>
</protein>
<feature type="domain" description="N-acetyltransferase" evidence="3">
    <location>
        <begin position="4"/>
        <end position="176"/>
    </location>
</feature>
<keyword evidence="2" id="KW-0012">Acyltransferase</keyword>
<dbReference type="InterPro" id="IPR050832">
    <property type="entry name" value="Bact_Acetyltransf"/>
</dbReference>
<keyword evidence="5" id="KW-1185">Reference proteome</keyword>
<dbReference type="RefSeq" id="WP_091163099.1">
    <property type="nucleotide sequence ID" value="NZ_FNCG01000002.1"/>
</dbReference>
<evidence type="ECO:0000313" key="4">
    <source>
        <dbReference type="EMBL" id="SDG07838.1"/>
    </source>
</evidence>
<dbReference type="STRING" id="551996.SAMN05192573_102186"/>
<accession>A0A1G7RAP2</accession>
<keyword evidence="1" id="KW-0808">Transferase</keyword>
<evidence type="ECO:0000256" key="1">
    <source>
        <dbReference type="ARBA" id="ARBA00022679"/>
    </source>
</evidence>
<evidence type="ECO:0000259" key="3">
    <source>
        <dbReference type="PROSITE" id="PS51186"/>
    </source>
</evidence>
<organism evidence="4 5">
    <name type="scientific">Mucilaginibacter gossypii</name>
    <dbReference type="NCBI Taxonomy" id="551996"/>
    <lineage>
        <taxon>Bacteria</taxon>
        <taxon>Pseudomonadati</taxon>
        <taxon>Bacteroidota</taxon>
        <taxon>Sphingobacteriia</taxon>
        <taxon>Sphingobacteriales</taxon>
        <taxon>Sphingobacteriaceae</taxon>
        <taxon>Mucilaginibacter</taxon>
    </lineage>
</organism>